<dbReference type="InterPro" id="IPR036043">
    <property type="entry name" value="Phosphoglycerate_kinase_sf"/>
</dbReference>
<keyword evidence="7" id="KW-0819">tRNA processing</keyword>
<dbReference type="PROSITE" id="PS51625">
    <property type="entry name" value="SAM_MT_TRMB"/>
    <property type="match status" value="1"/>
</dbReference>
<dbReference type="AlphaFoldDB" id="A0A1U7ZL72"/>
<accession>A0A1U7ZL72</accession>
<dbReference type="Pfam" id="PF02390">
    <property type="entry name" value="Methyltransf_4"/>
    <property type="match status" value="1"/>
</dbReference>
<comment type="similarity">
    <text evidence="3 12">Belongs to the phosphoglycerate kinase family.</text>
</comment>
<dbReference type="Proteomes" id="UP000189703">
    <property type="component" value="Unplaced"/>
</dbReference>
<dbReference type="GO" id="GO:0043531">
    <property type="term" value="F:ADP binding"/>
    <property type="evidence" value="ECO:0000318"/>
    <property type="project" value="GO_Central"/>
</dbReference>
<dbReference type="PANTHER" id="PTHR11406:SF32">
    <property type="entry name" value="PHOSPHOGLYCERATE KINASE"/>
    <property type="match status" value="1"/>
</dbReference>
<evidence type="ECO:0000256" key="4">
    <source>
        <dbReference type="ARBA" id="ARBA00022603"/>
    </source>
</evidence>
<evidence type="ECO:0000256" key="6">
    <source>
        <dbReference type="ARBA" id="ARBA00022691"/>
    </source>
</evidence>
<evidence type="ECO:0000256" key="7">
    <source>
        <dbReference type="ARBA" id="ARBA00022694"/>
    </source>
</evidence>
<evidence type="ECO:0000313" key="14">
    <source>
        <dbReference type="Proteomes" id="UP000189703"/>
    </source>
</evidence>
<dbReference type="EC" id="2.7.2.3" evidence="12"/>
<dbReference type="GO" id="GO:0008176">
    <property type="term" value="F:tRNA (guanine(46)-N7)-methyltransferase activity"/>
    <property type="evidence" value="ECO:0007669"/>
    <property type="project" value="UniProtKB-EC"/>
</dbReference>
<keyword evidence="5 12" id="KW-0808">Transferase</keyword>
<dbReference type="GO" id="GO:0005524">
    <property type="term" value="F:ATP binding"/>
    <property type="evidence" value="ECO:0000318"/>
    <property type="project" value="GO_Central"/>
</dbReference>
<keyword evidence="4" id="KW-0489">Methyltransferase</keyword>
<proteinExistence type="inferred from homology"/>
<keyword evidence="8" id="KW-0547">Nucleotide-binding</keyword>
<gene>
    <name evidence="15" type="primary">LOC104595091</name>
</gene>
<dbReference type="Pfam" id="PF00162">
    <property type="entry name" value="PGK"/>
    <property type="match status" value="1"/>
</dbReference>
<dbReference type="GO" id="GO:0005829">
    <property type="term" value="C:cytosol"/>
    <property type="evidence" value="ECO:0000318"/>
    <property type="project" value="GO_Central"/>
</dbReference>
<dbReference type="Gene3D" id="3.40.50.150">
    <property type="entry name" value="Vaccinia Virus protein VP39"/>
    <property type="match status" value="1"/>
</dbReference>
<dbReference type="GO" id="GO:0004618">
    <property type="term" value="F:phosphoglycerate kinase activity"/>
    <property type="evidence" value="ECO:0000318"/>
    <property type="project" value="GO_Central"/>
</dbReference>
<evidence type="ECO:0000256" key="3">
    <source>
        <dbReference type="ARBA" id="ARBA00008982"/>
    </source>
</evidence>
<dbReference type="CDD" id="cd02440">
    <property type="entry name" value="AdoMet_MTases"/>
    <property type="match status" value="1"/>
</dbReference>
<evidence type="ECO:0000256" key="12">
    <source>
        <dbReference type="RuleBase" id="RU000532"/>
    </source>
</evidence>
<sequence length="675" mass="75150">MSQLLVPLRGALFLHNSIFYDRSVEPLTLLRHGSRLYNGNYAGWNGRHGLRSFSQGTRELIEKFSVRSEENICDGGQLDTIPHVLTLREYPKEKLSGKVVLVRFDSTLLLGEPLDLKISSVNEALFTIKYLYDAGAKVLLVSNWNSPNNPMFLSAKSVADYLSSLLQLKVVPTNCISGYMQSRVQDEADILLFENLSKFREELANCFVFAEKLSSGVDIFVNDAFSQSHKILASNVGVTRFCAASVAGFQFEKDLFRLIEATMSKETPNVAIIGGGNILDKAPALHFLASICDGLVFVGLMAFQIMHALGQPVPLNLVERSTTKDSLKIIQLAQTRNIPVLVPKDFWCSSGSFPKHLDLFPAHGIPEGWSPVGLGPVSLDEIACLLSKCKKILWIGPVKFQTSEEDTHGASKLAMMLTELGKDVCSVSVVGNAACNIIMKTSRCPSLYNIIENASVVWEFLKGRKLPGVTALDRAYPFDIDWDTILYDPTQPLIVDIGSGNGLFILGMARKQKQFNYLGLEINDKLVRRCLNSVRTYGLKNVYFIATNATSTFRSIVSSYPGKLILASVQCPNPDFNKPEHRWRMLQRSLIEAIADLLVSNGKVFLQSDIEAVALRMKEQFLIYGKGKLAIVEDDMKVGQGGWLEENPFGVWSDWERHVIDRGDPMYRLMISKVD</sequence>
<dbReference type="GO" id="GO:0006094">
    <property type="term" value="P:gluconeogenesis"/>
    <property type="evidence" value="ECO:0000318"/>
    <property type="project" value="GO_Central"/>
</dbReference>
<comment type="catalytic activity">
    <reaction evidence="12">
        <text>(2R)-3-phosphoglycerate + ATP = (2R)-3-phospho-glyceroyl phosphate + ADP</text>
        <dbReference type="Rhea" id="RHEA:14801"/>
        <dbReference type="ChEBI" id="CHEBI:30616"/>
        <dbReference type="ChEBI" id="CHEBI:57604"/>
        <dbReference type="ChEBI" id="CHEBI:58272"/>
        <dbReference type="ChEBI" id="CHEBI:456216"/>
        <dbReference type="EC" id="2.7.2.3"/>
    </reaction>
</comment>
<dbReference type="STRING" id="4432.A0A1U7ZL72"/>
<evidence type="ECO:0000256" key="8">
    <source>
        <dbReference type="ARBA" id="ARBA00022741"/>
    </source>
</evidence>
<dbReference type="OrthoDB" id="275353at2759"/>
<comment type="catalytic activity">
    <reaction evidence="1">
        <text>guanosine(46) in tRNA + S-adenosyl-L-methionine = N(7)-methylguanosine(46) in tRNA + S-adenosyl-L-homocysteine</text>
        <dbReference type="Rhea" id="RHEA:42708"/>
        <dbReference type="Rhea" id="RHEA-COMP:10188"/>
        <dbReference type="Rhea" id="RHEA-COMP:10189"/>
        <dbReference type="ChEBI" id="CHEBI:57856"/>
        <dbReference type="ChEBI" id="CHEBI:59789"/>
        <dbReference type="ChEBI" id="CHEBI:74269"/>
        <dbReference type="ChEBI" id="CHEBI:74480"/>
        <dbReference type="EC" id="2.1.1.33"/>
    </reaction>
</comment>
<evidence type="ECO:0000256" key="2">
    <source>
        <dbReference type="ARBA" id="ARBA00001946"/>
    </source>
</evidence>
<dbReference type="SUPFAM" id="SSF53335">
    <property type="entry name" value="S-adenosyl-L-methionine-dependent methyltransferases"/>
    <property type="match status" value="1"/>
</dbReference>
<dbReference type="KEGG" id="nnu:104595091"/>
<keyword evidence="9 12" id="KW-0418">Kinase</keyword>
<dbReference type="InterPro" id="IPR003358">
    <property type="entry name" value="tRNA_(Gua-N-7)_MeTrfase_Trmb"/>
</dbReference>
<dbReference type="FunFam" id="3.40.50.150:FF:000194">
    <property type="entry name" value="Phosphoglycerate kinase"/>
    <property type="match status" value="1"/>
</dbReference>
<evidence type="ECO:0000256" key="10">
    <source>
        <dbReference type="ARBA" id="ARBA00022840"/>
    </source>
</evidence>
<dbReference type="PANTHER" id="PTHR11406">
    <property type="entry name" value="PHOSPHOGLYCERATE KINASE"/>
    <property type="match status" value="1"/>
</dbReference>
<dbReference type="GO" id="GO:0006096">
    <property type="term" value="P:glycolytic process"/>
    <property type="evidence" value="ECO:0000318"/>
    <property type="project" value="GO_Central"/>
</dbReference>
<keyword evidence="14" id="KW-1185">Reference proteome</keyword>
<evidence type="ECO:0000313" key="15">
    <source>
        <dbReference type="RefSeq" id="XP_010253975.1"/>
    </source>
</evidence>
<name>A0A1U7ZL72_NELNU</name>
<dbReference type="GeneID" id="104595091"/>
<reference evidence="15" key="1">
    <citation type="submission" date="2025-08" db="UniProtKB">
        <authorList>
            <consortium name="RefSeq"/>
        </authorList>
    </citation>
    <scope>IDENTIFICATION</scope>
</reference>
<dbReference type="Gene3D" id="3.40.50.1260">
    <property type="entry name" value="Phosphoglycerate kinase, N-terminal domain"/>
    <property type="match status" value="2"/>
</dbReference>
<dbReference type="InterPro" id="IPR029063">
    <property type="entry name" value="SAM-dependent_MTases_sf"/>
</dbReference>
<protein>
    <recommendedName>
        <fullName evidence="12">Phosphoglycerate kinase</fullName>
        <ecNumber evidence="12">2.7.2.3</ecNumber>
    </recommendedName>
</protein>
<dbReference type="RefSeq" id="XP_010253975.1">
    <property type="nucleotide sequence ID" value="XM_010255673.2"/>
</dbReference>
<organism evidence="14 15">
    <name type="scientific">Nelumbo nucifera</name>
    <name type="common">Sacred lotus</name>
    <dbReference type="NCBI Taxonomy" id="4432"/>
    <lineage>
        <taxon>Eukaryota</taxon>
        <taxon>Viridiplantae</taxon>
        <taxon>Streptophyta</taxon>
        <taxon>Embryophyta</taxon>
        <taxon>Tracheophyta</taxon>
        <taxon>Spermatophyta</taxon>
        <taxon>Magnoliopsida</taxon>
        <taxon>Proteales</taxon>
        <taxon>Nelumbonaceae</taxon>
        <taxon>Nelumbo</taxon>
    </lineage>
</organism>
<dbReference type="InterPro" id="IPR001576">
    <property type="entry name" value="Phosphoglycerate_kinase"/>
</dbReference>
<dbReference type="PRINTS" id="PR00477">
    <property type="entry name" value="PHGLYCKINASE"/>
</dbReference>
<evidence type="ECO:0000256" key="9">
    <source>
        <dbReference type="ARBA" id="ARBA00022777"/>
    </source>
</evidence>
<dbReference type="InterPro" id="IPR015824">
    <property type="entry name" value="Phosphoglycerate_kinase_N"/>
</dbReference>
<comment type="subunit">
    <text evidence="13">Monomer.</text>
</comment>
<evidence type="ECO:0000256" key="11">
    <source>
        <dbReference type="ARBA" id="ARBA00022842"/>
    </source>
</evidence>
<keyword evidence="6" id="KW-0949">S-adenosyl-L-methionine</keyword>
<evidence type="ECO:0000256" key="13">
    <source>
        <dbReference type="RuleBase" id="RU000696"/>
    </source>
</evidence>
<dbReference type="OMA" id="TRFCHAS"/>
<comment type="cofactor">
    <cofactor evidence="2">
        <name>Mg(2+)</name>
        <dbReference type="ChEBI" id="CHEBI:18420"/>
    </cofactor>
</comment>
<keyword evidence="11" id="KW-0460">Magnesium</keyword>
<evidence type="ECO:0000256" key="5">
    <source>
        <dbReference type="ARBA" id="ARBA00022679"/>
    </source>
</evidence>
<dbReference type="SUPFAM" id="SSF53748">
    <property type="entry name" value="Phosphoglycerate kinase"/>
    <property type="match status" value="1"/>
</dbReference>
<evidence type="ECO:0000256" key="1">
    <source>
        <dbReference type="ARBA" id="ARBA00000142"/>
    </source>
</evidence>
<keyword evidence="10" id="KW-0067">ATP-binding</keyword>
<dbReference type="eggNOG" id="KOG1367">
    <property type="taxonomic scope" value="Eukaryota"/>
</dbReference>
<dbReference type="eggNOG" id="KOG3115">
    <property type="taxonomic scope" value="Eukaryota"/>
</dbReference>